<evidence type="ECO:0000313" key="19">
    <source>
        <dbReference type="Proteomes" id="UP000318710"/>
    </source>
</evidence>
<proteinExistence type="inferred from homology"/>
<dbReference type="InterPro" id="IPR010918">
    <property type="entry name" value="PurM-like_C_dom"/>
</dbReference>
<name>A0A520N4B8_9GAMM</name>
<comment type="catalytic activity">
    <reaction evidence="14 15">
        <text>2-formamido-N(1)-(5-O-phospho-beta-D-ribosyl)acetamidine + ATP = 5-amino-1-(5-phospho-beta-D-ribosyl)imidazole + ADP + phosphate + H(+)</text>
        <dbReference type="Rhea" id="RHEA:23032"/>
        <dbReference type="ChEBI" id="CHEBI:15378"/>
        <dbReference type="ChEBI" id="CHEBI:30616"/>
        <dbReference type="ChEBI" id="CHEBI:43474"/>
        <dbReference type="ChEBI" id="CHEBI:137981"/>
        <dbReference type="ChEBI" id="CHEBI:147287"/>
        <dbReference type="ChEBI" id="CHEBI:456216"/>
        <dbReference type="EC" id="6.3.3.1"/>
    </reaction>
</comment>
<evidence type="ECO:0000256" key="7">
    <source>
        <dbReference type="ARBA" id="ARBA00022598"/>
    </source>
</evidence>
<evidence type="ECO:0000259" key="17">
    <source>
        <dbReference type="Pfam" id="PF02769"/>
    </source>
</evidence>
<keyword evidence="6 15" id="KW-0963">Cytoplasm</keyword>
<feature type="domain" description="PurM-like C-terminal" evidence="17">
    <location>
        <begin position="180"/>
        <end position="338"/>
    </location>
</feature>
<dbReference type="NCBIfam" id="TIGR00878">
    <property type="entry name" value="purM"/>
    <property type="match status" value="1"/>
</dbReference>
<evidence type="ECO:0000256" key="8">
    <source>
        <dbReference type="ARBA" id="ARBA00022741"/>
    </source>
</evidence>
<dbReference type="GO" id="GO:0005829">
    <property type="term" value="C:cytosol"/>
    <property type="evidence" value="ECO:0007669"/>
    <property type="project" value="TreeGrafter"/>
</dbReference>
<evidence type="ECO:0000256" key="11">
    <source>
        <dbReference type="ARBA" id="ARBA00031908"/>
    </source>
</evidence>
<evidence type="ECO:0000256" key="9">
    <source>
        <dbReference type="ARBA" id="ARBA00022755"/>
    </source>
</evidence>
<dbReference type="Pfam" id="PF02769">
    <property type="entry name" value="AIRS_C"/>
    <property type="match status" value="1"/>
</dbReference>
<comment type="similarity">
    <text evidence="3 15">Belongs to the AIR synthase family.</text>
</comment>
<dbReference type="GO" id="GO:0005524">
    <property type="term" value="F:ATP binding"/>
    <property type="evidence" value="ECO:0007669"/>
    <property type="project" value="UniProtKB-KW"/>
</dbReference>
<reference evidence="18 19" key="1">
    <citation type="submission" date="2019-02" db="EMBL/GenBank/DDBJ databases">
        <title>Prokaryotic population dynamics and viral predation in marine succession experiment using metagenomics: the confinement effect.</title>
        <authorList>
            <person name="Haro-Moreno J.M."/>
            <person name="Rodriguez-Valera F."/>
            <person name="Lopez-Perez M."/>
        </authorList>
    </citation>
    <scope>NUCLEOTIDE SEQUENCE [LARGE SCALE GENOMIC DNA]</scope>
    <source>
        <strain evidence="18">MED-G160</strain>
    </source>
</reference>
<dbReference type="InterPro" id="IPR016188">
    <property type="entry name" value="PurM-like_N"/>
</dbReference>
<dbReference type="GO" id="GO:0006189">
    <property type="term" value="P:'de novo' IMP biosynthetic process"/>
    <property type="evidence" value="ECO:0007669"/>
    <property type="project" value="UniProtKB-UniRule"/>
</dbReference>
<dbReference type="Gene3D" id="3.90.650.10">
    <property type="entry name" value="PurM-like C-terminal domain"/>
    <property type="match status" value="1"/>
</dbReference>
<keyword evidence="9 15" id="KW-0658">Purine biosynthesis</keyword>
<dbReference type="FunFam" id="3.90.650.10:FF:000011">
    <property type="entry name" value="Phosphoribosylformylglycinamidine cyclo-ligase"/>
    <property type="match status" value="1"/>
</dbReference>
<keyword evidence="8 15" id="KW-0547">Nucleotide-binding</keyword>
<dbReference type="Gene3D" id="3.30.1330.10">
    <property type="entry name" value="PurM-like, N-terminal domain"/>
    <property type="match status" value="1"/>
</dbReference>
<dbReference type="GO" id="GO:0046084">
    <property type="term" value="P:adenine biosynthetic process"/>
    <property type="evidence" value="ECO:0007669"/>
    <property type="project" value="TreeGrafter"/>
</dbReference>
<dbReference type="InterPro" id="IPR036921">
    <property type="entry name" value="PurM-like_N_sf"/>
</dbReference>
<dbReference type="SUPFAM" id="SSF55326">
    <property type="entry name" value="PurM N-terminal domain-like"/>
    <property type="match status" value="1"/>
</dbReference>
<evidence type="ECO:0000256" key="12">
    <source>
        <dbReference type="ARBA" id="ARBA00032931"/>
    </source>
</evidence>
<dbReference type="CDD" id="cd02196">
    <property type="entry name" value="PurM"/>
    <property type="match status" value="1"/>
</dbReference>
<dbReference type="UniPathway" id="UPA00074">
    <property type="reaction ID" value="UER00129"/>
</dbReference>
<dbReference type="InterPro" id="IPR036676">
    <property type="entry name" value="PurM-like_C_sf"/>
</dbReference>
<keyword evidence="10 15" id="KW-0067">ATP-binding</keyword>
<evidence type="ECO:0000256" key="14">
    <source>
        <dbReference type="ARBA" id="ARBA00049057"/>
    </source>
</evidence>
<dbReference type="AlphaFoldDB" id="A0A520N4B8"/>
<evidence type="ECO:0000256" key="13">
    <source>
        <dbReference type="ARBA" id="ARBA00033093"/>
    </source>
</evidence>
<keyword evidence="7 15" id="KW-0436">Ligase</keyword>
<dbReference type="SUPFAM" id="SSF56042">
    <property type="entry name" value="PurM C-terminal domain-like"/>
    <property type="match status" value="1"/>
</dbReference>
<evidence type="ECO:0000256" key="4">
    <source>
        <dbReference type="ARBA" id="ARBA00013047"/>
    </source>
</evidence>
<comment type="caution">
    <text evidence="18">The sequence shown here is derived from an EMBL/GenBank/DDBJ whole genome shotgun (WGS) entry which is preliminary data.</text>
</comment>
<evidence type="ECO:0000313" key="18">
    <source>
        <dbReference type="EMBL" id="RZO28337.1"/>
    </source>
</evidence>
<evidence type="ECO:0000256" key="15">
    <source>
        <dbReference type="HAMAP-Rule" id="MF_00741"/>
    </source>
</evidence>
<accession>A0A520N4B8</accession>
<feature type="domain" description="PurM-like N-terminal" evidence="16">
    <location>
        <begin position="60"/>
        <end position="166"/>
    </location>
</feature>
<dbReference type="FunFam" id="3.30.1330.10:FF:000001">
    <property type="entry name" value="Phosphoribosylformylglycinamidine cyclo-ligase"/>
    <property type="match status" value="1"/>
</dbReference>
<evidence type="ECO:0000256" key="6">
    <source>
        <dbReference type="ARBA" id="ARBA00022490"/>
    </source>
</evidence>
<dbReference type="GO" id="GO:0004637">
    <property type="term" value="F:phosphoribosylamine-glycine ligase activity"/>
    <property type="evidence" value="ECO:0007669"/>
    <property type="project" value="TreeGrafter"/>
</dbReference>
<protein>
    <recommendedName>
        <fullName evidence="5 15">Phosphoribosylformylglycinamidine cyclo-ligase</fullName>
        <ecNumber evidence="4 15">6.3.3.1</ecNumber>
    </recommendedName>
    <alternativeName>
        <fullName evidence="12 15">AIR synthase</fullName>
    </alternativeName>
    <alternativeName>
        <fullName evidence="13 15">AIRS</fullName>
    </alternativeName>
    <alternativeName>
        <fullName evidence="11 15">Phosphoribosyl-aminoimidazole synthetase</fullName>
    </alternativeName>
</protein>
<comment type="subcellular location">
    <subcellularLocation>
        <location evidence="1 15">Cytoplasm</location>
    </subcellularLocation>
</comment>
<dbReference type="InterPro" id="IPR004733">
    <property type="entry name" value="PurM_cligase"/>
</dbReference>
<evidence type="ECO:0000256" key="1">
    <source>
        <dbReference type="ARBA" id="ARBA00004496"/>
    </source>
</evidence>
<dbReference type="Proteomes" id="UP000318710">
    <property type="component" value="Unassembled WGS sequence"/>
</dbReference>
<dbReference type="HAMAP" id="MF_00741">
    <property type="entry name" value="AIRS"/>
    <property type="match status" value="1"/>
</dbReference>
<dbReference type="EC" id="6.3.3.1" evidence="4 15"/>
<evidence type="ECO:0000256" key="10">
    <source>
        <dbReference type="ARBA" id="ARBA00022840"/>
    </source>
</evidence>
<dbReference type="EMBL" id="SHBF01000003">
    <property type="protein sequence ID" value="RZO28337.1"/>
    <property type="molecule type" value="Genomic_DNA"/>
</dbReference>
<evidence type="ECO:0000256" key="5">
    <source>
        <dbReference type="ARBA" id="ARBA00020367"/>
    </source>
</evidence>
<dbReference type="PANTHER" id="PTHR10520:SF12">
    <property type="entry name" value="TRIFUNCTIONAL PURINE BIOSYNTHETIC PROTEIN ADENOSINE-3"/>
    <property type="match status" value="1"/>
</dbReference>
<gene>
    <name evidence="15" type="primary">purM</name>
    <name evidence="18" type="ORF">EVA93_00930</name>
</gene>
<evidence type="ECO:0000259" key="16">
    <source>
        <dbReference type="Pfam" id="PF00586"/>
    </source>
</evidence>
<sequence length="343" mass="37585">MTKEIIENDPYKLAGVDIDAGNSLVDKIKKSVAASHNKNVLDNIGGFAGMYELDKDIKNPVLVACTDGVGTKVSLAQQYNDLSGIGQDLVAMCVNDLIVCGAKPLFFLDYYASSKLDVNEATTIVKSIADACIKSDCALLGGETAEMPGHYIDNNFDLAGFSVGCVSKDKILKNDNVMCGNVLIGIESSGPHSNGFSLIRKIIKESKVNEEEKNIIAKRCLEPTLLYPKLIMDLISNYKINSLSHITGGGLTENLPRSISDNLCVEIDTDSWEMPNIFKWLQENGNISDDDMYRIFNCGIGMVLFVDEDEELNISSRIKALKMNSFVIGRVKNKKEESSVIFV</sequence>
<evidence type="ECO:0000256" key="3">
    <source>
        <dbReference type="ARBA" id="ARBA00010280"/>
    </source>
</evidence>
<organism evidence="18 19">
    <name type="scientific">SAR86 cluster bacterium</name>
    <dbReference type="NCBI Taxonomy" id="2030880"/>
    <lineage>
        <taxon>Bacteria</taxon>
        <taxon>Pseudomonadati</taxon>
        <taxon>Pseudomonadota</taxon>
        <taxon>Gammaproteobacteria</taxon>
        <taxon>SAR86 cluster</taxon>
    </lineage>
</organism>
<dbReference type="Pfam" id="PF00586">
    <property type="entry name" value="AIRS"/>
    <property type="match status" value="1"/>
</dbReference>
<dbReference type="GO" id="GO:0004641">
    <property type="term" value="F:phosphoribosylformylglycinamidine cyclo-ligase activity"/>
    <property type="evidence" value="ECO:0007669"/>
    <property type="project" value="UniProtKB-UniRule"/>
</dbReference>
<evidence type="ECO:0000256" key="2">
    <source>
        <dbReference type="ARBA" id="ARBA00004686"/>
    </source>
</evidence>
<comment type="pathway">
    <text evidence="2 15">Purine metabolism; IMP biosynthesis via de novo pathway; 5-amino-1-(5-phospho-D-ribosyl)imidazole from N(2)-formyl-N(1)-(5-phospho-D-ribosyl)glycinamide: step 2/2.</text>
</comment>
<dbReference type="PANTHER" id="PTHR10520">
    <property type="entry name" value="TRIFUNCTIONAL PURINE BIOSYNTHETIC PROTEIN ADENOSINE-3-RELATED"/>
    <property type="match status" value="1"/>
</dbReference>